<proteinExistence type="predicted"/>
<evidence type="ECO:0000259" key="3">
    <source>
        <dbReference type="PROSITE" id="PS50835"/>
    </source>
</evidence>
<name>A0A4W4E2S5_ELEEL</name>
<dbReference type="STRING" id="8005.ENSEEEP00000005987"/>
<dbReference type="InterPro" id="IPR003597">
    <property type="entry name" value="Ig_C1-set"/>
</dbReference>
<dbReference type="OMA" id="KEVMISW"/>
<reference evidence="4" key="5">
    <citation type="submission" date="2025-09" db="UniProtKB">
        <authorList>
            <consortium name="Ensembl"/>
        </authorList>
    </citation>
    <scope>IDENTIFICATION</scope>
</reference>
<sequence length="142" mass="16329">FSLCFSSVSPEVTLLQKDSSSPVVCHAKGFFPREVKISWKKNGKDLNENMELTETLPNHDGTFQKRSILTVSPEELDKNEYTCVVHHSGLEKDLVLRMADRRVLNTGRRNLTLKGKKCFCTIIPYLSCIFRIYSCFRKPHCM</sequence>
<dbReference type="GO" id="GO:0009897">
    <property type="term" value="C:external side of plasma membrane"/>
    <property type="evidence" value="ECO:0007669"/>
    <property type="project" value="TreeGrafter"/>
</dbReference>
<dbReference type="PANTHER" id="PTHR16675:SF237">
    <property type="entry name" value="MHC CLASS I ANTIGEN TRANSCRIPT VARIANT 1-RELATED"/>
    <property type="match status" value="1"/>
</dbReference>
<dbReference type="InterPro" id="IPR003006">
    <property type="entry name" value="Ig/MHC_CS"/>
</dbReference>
<reference evidence="5" key="1">
    <citation type="journal article" date="2014" name="Science">
        <title>Nonhuman genetics. Genomic basis for the convergent evolution of electric organs.</title>
        <authorList>
            <person name="Gallant J.R."/>
            <person name="Traeger L.L."/>
            <person name="Volkening J.D."/>
            <person name="Moffett H."/>
            <person name="Chen P.H."/>
            <person name="Novina C.D."/>
            <person name="Phillips G.N.Jr."/>
            <person name="Anand R."/>
            <person name="Wells G.B."/>
            <person name="Pinch M."/>
            <person name="Guth R."/>
            <person name="Unguez G.A."/>
            <person name="Albert J.S."/>
            <person name="Zakon H.H."/>
            <person name="Samanta M.P."/>
            <person name="Sussman M.R."/>
        </authorList>
    </citation>
    <scope>NUCLEOTIDE SEQUENCE [LARGE SCALE GENOMIC DNA]</scope>
</reference>
<dbReference type="GeneTree" id="ENSGT01120000271826"/>
<reference evidence="5" key="2">
    <citation type="journal article" date="2017" name="Sci. Adv.">
        <title>A tail of two voltages: Proteomic comparison of the three electric organs of the electric eel.</title>
        <authorList>
            <person name="Traeger L.L."/>
            <person name="Sabat G."/>
            <person name="Barrett-Wilt G.A."/>
            <person name="Wells G.B."/>
            <person name="Sussman M.R."/>
        </authorList>
    </citation>
    <scope>NUCLEOTIDE SEQUENCE [LARGE SCALE GENOMIC DNA]</scope>
</reference>
<dbReference type="PROSITE" id="PS50835">
    <property type="entry name" value="IG_LIKE"/>
    <property type="match status" value="1"/>
</dbReference>
<protein>
    <recommendedName>
        <fullName evidence="3">Ig-like domain-containing protein</fullName>
    </recommendedName>
</protein>
<evidence type="ECO:0000313" key="5">
    <source>
        <dbReference type="Proteomes" id="UP000314983"/>
    </source>
</evidence>
<reference evidence="4" key="4">
    <citation type="submission" date="2025-08" db="UniProtKB">
        <authorList>
            <consortium name="Ensembl"/>
        </authorList>
    </citation>
    <scope>IDENTIFICATION</scope>
</reference>
<dbReference type="InterPro" id="IPR013783">
    <property type="entry name" value="Ig-like_fold"/>
</dbReference>
<dbReference type="SMART" id="SM00407">
    <property type="entry name" value="IGc1"/>
    <property type="match status" value="1"/>
</dbReference>
<dbReference type="AlphaFoldDB" id="A0A4W4E2S5"/>
<dbReference type="InterPro" id="IPR036179">
    <property type="entry name" value="Ig-like_dom_sf"/>
</dbReference>
<keyword evidence="1" id="KW-0325">Glycoprotein</keyword>
<dbReference type="Pfam" id="PF07654">
    <property type="entry name" value="C1-set"/>
    <property type="match status" value="1"/>
</dbReference>
<dbReference type="InterPro" id="IPR007110">
    <property type="entry name" value="Ig-like_dom"/>
</dbReference>
<accession>A0A4W4E2S5</accession>
<keyword evidence="5" id="KW-1185">Reference proteome</keyword>
<reference evidence="4" key="3">
    <citation type="submission" date="2020-05" db="EMBL/GenBank/DDBJ databases">
        <title>Electrophorus electricus (electric eel) genome, fEleEle1, primary haplotype.</title>
        <authorList>
            <person name="Myers G."/>
            <person name="Meyer A."/>
            <person name="Fedrigo O."/>
            <person name="Formenti G."/>
            <person name="Rhie A."/>
            <person name="Tracey A."/>
            <person name="Sims Y."/>
            <person name="Jarvis E.D."/>
        </authorList>
    </citation>
    <scope>NUCLEOTIDE SEQUENCE [LARGE SCALE GENOMIC DNA]</scope>
</reference>
<dbReference type="SUPFAM" id="SSF48726">
    <property type="entry name" value="Immunoglobulin"/>
    <property type="match status" value="1"/>
</dbReference>
<feature type="domain" description="Ig-like" evidence="3">
    <location>
        <begin position="10"/>
        <end position="95"/>
    </location>
</feature>
<dbReference type="Ensembl" id="ENSEEET00000006067.2">
    <property type="protein sequence ID" value="ENSEEEP00000005987.2"/>
    <property type="gene ID" value="ENSEEEG00000003180.2"/>
</dbReference>
<dbReference type="Gene3D" id="2.60.40.10">
    <property type="entry name" value="Immunoglobulins"/>
    <property type="match status" value="1"/>
</dbReference>
<dbReference type="PROSITE" id="PS00290">
    <property type="entry name" value="IG_MHC"/>
    <property type="match status" value="1"/>
</dbReference>
<organism evidence="4 5">
    <name type="scientific">Electrophorus electricus</name>
    <name type="common">Electric eel</name>
    <name type="synonym">Gymnotus electricus</name>
    <dbReference type="NCBI Taxonomy" id="8005"/>
    <lineage>
        <taxon>Eukaryota</taxon>
        <taxon>Metazoa</taxon>
        <taxon>Chordata</taxon>
        <taxon>Craniata</taxon>
        <taxon>Vertebrata</taxon>
        <taxon>Euteleostomi</taxon>
        <taxon>Actinopterygii</taxon>
        <taxon>Neopterygii</taxon>
        <taxon>Teleostei</taxon>
        <taxon>Ostariophysi</taxon>
        <taxon>Gymnotiformes</taxon>
        <taxon>Gymnotoidei</taxon>
        <taxon>Gymnotidae</taxon>
        <taxon>Electrophorus</taxon>
    </lineage>
</organism>
<dbReference type="Proteomes" id="UP000314983">
    <property type="component" value="Chromosome 5"/>
</dbReference>
<dbReference type="PANTHER" id="PTHR16675">
    <property type="entry name" value="MHC CLASS I-RELATED"/>
    <property type="match status" value="1"/>
</dbReference>
<evidence type="ECO:0000256" key="2">
    <source>
        <dbReference type="ARBA" id="ARBA00023319"/>
    </source>
</evidence>
<dbReference type="GO" id="GO:0005615">
    <property type="term" value="C:extracellular space"/>
    <property type="evidence" value="ECO:0007669"/>
    <property type="project" value="TreeGrafter"/>
</dbReference>
<dbReference type="InterPro" id="IPR050208">
    <property type="entry name" value="MHC_class-I_related"/>
</dbReference>
<evidence type="ECO:0000256" key="1">
    <source>
        <dbReference type="ARBA" id="ARBA00023180"/>
    </source>
</evidence>
<dbReference type="CDD" id="cd07698">
    <property type="entry name" value="IgC1_MHC_I_alpha3"/>
    <property type="match status" value="1"/>
</dbReference>
<evidence type="ECO:0000313" key="4">
    <source>
        <dbReference type="Ensembl" id="ENSEEEP00000005987.2"/>
    </source>
</evidence>
<keyword evidence="2" id="KW-0393">Immunoglobulin domain</keyword>
<dbReference type="GO" id="GO:0006955">
    <property type="term" value="P:immune response"/>
    <property type="evidence" value="ECO:0007669"/>
    <property type="project" value="TreeGrafter"/>
</dbReference>